<feature type="region of interest" description="Disordered" evidence="1">
    <location>
        <begin position="1"/>
        <end position="20"/>
    </location>
</feature>
<name>A0A820T540_9BILA</name>
<gene>
    <name evidence="2" type="ORF">HFQ381_LOCUS24691</name>
</gene>
<accession>A0A820T540</accession>
<sequence length="20" mass="2360">MLNKNTTQNTMRYRGSEVTD</sequence>
<dbReference type="EMBL" id="CAJOBO010002641">
    <property type="protein sequence ID" value="CAF4461557.1"/>
    <property type="molecule type" value="Genomic_DNA"/>
</dbReference>
<reference evidence="2" key="1">
    <citation type="submission" date="2021-02" db="EMBL/GenBank/DDBJ databases">
        <authorList>
            <person name="Nowell W R."/>
        </authorList>
    </citation>
    <scope>NUCLEOTIDE SEQUENCE</scope>
</reference>
<organism evidence="2 3">
    <name type="scientific">Rotaria socialis</name>
    <dbReference type="NCBI Taxonomy" id="392032"/>
    <lineage>
        <taxon>Eukaryota</taxon>
        <taxon>Metazoa</taxon>
        <taxon>Spiralia</taxon>
        <taxon>Gnathifera</taxon>
        <taxon>Rotifera</taxon>
        <taxon>Eurotatoria</taxon>
        <taxon>Bdelloidea</taxon>
        <taxon>Philodinida</taxon>
        <taxon>Philodinidae</taxon>
        <taxon>Rotaria</taxon>
    </lineage>
</organism>
<evidence type="ECO:0000313" key="2">
    <source>
        <dbReference type="EMBL" id="CAF4461557.1"/>
    </source>
</evidence>
<dbReference type="Proteomes" id="UP000663851">
    <property type="component" value="Unassembled WGS sequence"/>
</dbReference>
<protein>
    <submittedName>
        <fullName evidence="2">Uncharacterized protein</fullName>
    </submittedName>
</protein>
<proteinExistence type="predicted"/>
<comment type="caution">
    <text evidence="2">The sequence shown here is derived from an EMBL/GenBank/DDBJ whole genome shotgun (WGS) entry which is preliminary data.</text>
</comment>
<feature type="compositionally biased region" description="Polar residues" evidence="1">
    <location>
        <begin position="1"/>
        <end position="11"/>
    </location>
</feature>
<evidence type="ECO:0000313" key="3">
    <source>
        <dbReference type="Proteomes" id="UP000663851"/>
    </source>
</evidence>
<feature type="non-terminal residue" evidence="2">
    <location>
        <position position="20"/>
    </location>
</feature>
<dbReference type="AlphaFoldDB" id="A0A820T540"/>
<evidence type="ECO:0000256" key="1">
    <source>
        <dbReference type="SAM" id="MobiDB-lite"/>
    </source>
</evidence>